<dbReference type="OrthoDB" id="2288585at2759"/>
<sequence>MEVKSKRKSDNTCVRPLHLANQNFIENISDEILTALPNYEASIALMKKQGYKIVGYGRKSPGKEALERQNAVSATFDQPSPRAVTSRQDVISPCCKSNHPIYGLKWAGHNWAASSD</sequence>
<name>A0A8H7BKP9_9FUNG</name>
<organism evidence="1 2">
    <name type="scientific">Apophysomyces ossiformis</name>
    <dbReference type="NCBI Taxonomy" id="679940"/>
    <lineage>
        <taxon>Eukaryota</taxon>
        <taxon>Fungi</taxon>
        <taxon>Fungi incertae sedis</taxon>
        <taxon>Mucoromycota</taxon>
        <taxon>Mucoromycotina</taxon>
        <taxon>Mucoromycetes</taxon>
        <taxon>Mucorales</taxon>
        <taxon>Mucorineae</taxon>
        <taxon>Mucoraceae</taxon>
        <taxon>Apophysomyces</taxon>
    </lineage>
</organism>
<keyword evidence="2" id="KW-1185">Reference proteome</keyword>
<gene>
    <name evidence="1" type="ORF">EC973_004988</name>
</gene>
<reference evidence="1" key="1">
    <citation type="submission" date="2020-01" db="EMBL/GenBank/DDBJ databases">
        <title>Genome Sequencing of Three Apophysomyces-Like Fungal Strains Confirms a Novel Fungal Genus in the Mucoromycota with divergent Burkholderia-like Endosymbiotic Bacteria.</title>
        <authorList>
            <person name="Stajich J.E."/>
            <person name="Macias A.M."/>
            <person name="Carter-House D."/>
            <person name="Lovett B."/>
            <person name="Kasson L.R."/>
            <person name="Berry K."/>
            <person name="Grigoriev I."/>
            <person name="Chang Y."/>
            <person name="Spatafora J."/>
            <person name="Kasson M.T."/>
        </authorList>
    </citation>
    <scope>NUCLEOTIDE SEQUENCE</scope>
    <source>
        <strain evidence="1">NRRL A-21654</strain>
    </source>
</reference>
<evidence type="ECO:0000313" key="1">
    <source>
        <dbReference type="EMBL" id="KAF7721261.1"/>
    </source>
</evidence>
<evidence type="ECO:0000313" key="2">
    <source>
        <dbReference type="Proteomes" id="UP000605846"/>
    </source>
</evidence>
<dbReference type="Proteomes" id="UP000605846">
    <property type="component" value="Unassembled WGS sequence"/>
</dbReference>
<comment type="caution">
    <text evidence="1">The sequence shown here is derived from an EMBL/GenBank/DDBJ whole genome shotgun (WGS) entry which is preliminary data.</text>
</comment>
<protein>
    <submittedName>
        <fullName evidence="1">Uncharacterized protein</fullName>
    </submittedName>
</protein>
<dbReference type="EMBL" id="JABAYA010000286">
    <property type="protein sequence ID" value="KAF7721261.1"/>
    <property type="molecule type" value="Genomic_DNA"/>
</dbReference>
<proteinExistence type="predicted"/>
<accession>A0A8H7BKP9</accession>
<dbReference type="AlphaFoldDB" id="A0A8H7BKP9"/>